<dbReference type="PANTHER" id="PTHR35730:SF2">
    <property type="entry name" value="KINETOCHORE PROTEIN SPC24 HOMOLOG-RELATED"/>
    <property type="match status" value="1"/>
</dbReference>
<name>B9SKZ3_RICCO</name>
<evidence type="ECO:0000313" key="1">
    <source>
        <dbReference type="EMBL" id="EEF35684.1"/>
    </source>
</evidence>
<dbReference type="STRING" id="3988.B9SKZ3"/>
<dbReference type="AlphaFoldDB" id="B9SKZ3"/>
<dbReference type="Proteomes" id="UP000008311">
    <property type="component" value="Unassembled WGS sequence"/>
</dbReference>
<proteinExistence type="predicted"/>
<accession>B9SKZ3</accession>
<keyword evidence="2" id="KW-1185">Reference proteome</keyword>
<dbReference type="GO" id="GO:0051983">
    <property type="term" value="P:regulation of chromosome segregation"/>
    <property type="evidence" value="ECO:0007669"/>
    <property type="project" value="InterPro"/>
</dbReference>
<sequence>MNDLECQRTFVEEQRQTMKKIEQEELRAQRKLSMYASVTNIIPNLDNHSKISGRILVAVIAPGCQQSHKCLISRI</sequence>
<organism evidence="1 2">
    <name type="scientific">Ricinus communis</name>
    <name type="common">Castor bean</name>
    <dbReference type="NCBI Taxonomy" id="3988"/>
    <lineage>
        <taxon>Eukaryota</taxon>
        <taxon>Viridiplantae</taxon>
        <taxon>Streptophyta</taxon>
        <taxon>Embryophyta</taxon>
        <taxon>Tracheophyta</taxon>
        <taxon>Spermatophyta</taxon>
        <taxon>Magnoliopsida</taxon>
        <taxon>eudicotyledons</taxon>
        <taxon>Gunneridae</taxon>
        <taxon>Pentapetalae</taxon>
        <taxon>rosids</taxon>
        <taxon>fabids</taxon>
        <taxon>Malpighiales</taxon>
        <taxon>Euphorbiaceae</taxon>
        <taxon>Acalyphoideae</taxon>
        <taxon>Acalypheae</taxon>
        <taxon>Ricinus</taxon>
    </lineage>
</organism>
<protein>
    <submittedName>
        <fullName evidence="1">Uncharacterized protein</fullName>
    </submittedName>
</protein>
<reference evidence="2" key="1">
    <citation type="journal article" date="2010" name="Nat. Biotechnol.">
        <title>Draft genome sequence of the oilseed species Ricinus communis.</title>
        <authorList>
            <person name="Chan A.P."/>
            <person name="Crabtree J."/>
            <person name="Zhao Q."/>
            <person name="Lorenzi H."/>
            <person name="Orvis J."/>
            <person name="Puiu D."/>
            <person name="Melake-Berhan A."/>
            <person name="Jones K.M."/>
            <person name="Redman J."/>
            <person name="Chen G."/>
            <person name="Cahoon E.B."/>
            <person name="Gedil M."/>
            <person name="Stanke M."/>
            <person name="Haas B.J."/>
            <person name="Wortman J.R."/>
            <person name="Fraser-Liggett C.M."/>
            <person name="Ravel J."/>
            <person name="Rabinowicz P.D."/>
        </authorList>
    </citation>
    <scope>NUCLEOTIDE SEQUENCE [LARGE SCALE GENOMIC DNA]</scope>
    <source>
        <strain evidence="2">cv. Hale</strain>
    </source>
</reference>
<dbReference type="EMBL" id="EQ974008">
    <property type="protein sequence ID" value="EEF35684.1"/>
    <property type="molecule type" value="Genomic_DNA"/>
</dbReference>
<evidence type="ECO:0000313" key="2">
    <source>
        <dbReference type="Proteomes" id="UP000008311"/>
    </source>
</evidence>
<gene>
    <name evidence="1" type="ORF">RCOM_0847600</name>
</gene>
<dbReference type="PANTHER" id="PTHR35730">
    <property type="entry name" value="KINETOCHORE PROTEIN SPC24 HOMOLOG-RELATED"/>
    <property type="match status" value="1"/>
</dbReference>
<dbReference type="InterPro" id="IPR044951">
    <property type="entry name" value="SPC24-like"/>
</dbReference>
<dbReference type="InParanoid" id="B9SKZ3"/>